<proteinExistence type="predicted"/>
<protein>
    <submittedName>
        <fullName evidence="1">Unannotated protein</fullName>
    </submittedName>
</protein>
<reference evidence="1" key="1">
    <citation type="submission" date="2020-05" db="EMBL/GenBank/DDBJ databases">
        <authorList>
            <person name="Chiriac C."/>
            <person name="Salcher M."/>
            <person name="Ghai R."/>
            <person name="Kavagutti S V."/>
        </authorList>
    </citation>
    <scope>NUCLEOTIDE SEQUENCE</scope>
</reference>
<dbReference type="EMBL" id="CAFBLQ010000187">
    <property type="protein sequence ID" value="CAB4881626.1"/>
    <property type="molecule type" value="Genomic_DNA"/>
</dbReference>
<organism evidence="1">
    <name type="scientific">freshwater metagenome</name>
    <dbReference type="NCBI Taxonomy" id="449393"/>
    <lineage>
        <taxon>unclassified sequences</taxon>
        <taxon>metagenomes</taxon>
        <taxon>ecological metagenomes</taxon>
    </lineage>
</organism>
<accession>A0A6J7EFB6</accession>
<dbReference type="AlphaFoldDB" id="A0A6J7EFB6"/>
<evidence type="ECO:0000313" key="1">
    <source>
        <dbReference type="EMBL" id="CAB4881626.1"/>
    </source>
</evidence>
<gene>
    <name evidence="1" type="ORF">UFOPK3423_01403</name>
</gene>
<sequence>MRALLAVLVGDQLVAHDPHPLDAFAAEDLDRRRQEAQHDPPAMAMRRPHGVVANQLDVVAGRAVGGIAREPGDGGRVEIHIGGIDDDVGILELTQLAQLGRRVRRLGRAAASEQDDLLDPGAGECRDRRVRRIGDRQLLLGQHQHPRDVDGHVAVADYDGTRTGELERVVGGVRMAVVPGDEIGGGHAARQILAGDPEAAVERRTVGVDDRMVMVEQLGVRDVAADLDMAVEAEALKGGGPLEDARH</sequence>
<name>A0A6J7EFB6_9ZZZZ</name>
<dbReference type="AntiFam" id="ANF00146">
    <property type="entry name" value="Shadow ORF (opposite fprA)"/>
</dbReference>